<keyword evidence="1" id="KW-1133">Transmembrane helix</keyword>
<feature type="transmembrane region" description="Helical" evidence="1">
    <location>
        <begin position="102"/>
        <end position="123"/>
    </location>
</feature>
<feature type="transmembrane region" description="Helical" evidence="1">
    <location>
        <begin position="66"/>
        <end position="90"/>
    </location>
</feature>
<dbReference type="RefSeq" id="WP_260592623.1">
    <property type="nucleotide sequence ID" value="NZ_CP104003.1"/>
</dbReference>
<keyword evidence="1" id="KW-0812">Transmembrane</keyword>
<keyword evidence="3" id="KW-1185">Reference proteome</keyword>
<sequence>MASTVQTPTERSTDLTTERYPVPQNAMALARRATLGTAVAIVAALLVRAVVLAVDLDLGLPTVGQSPFAVGPIVAFSLFAGVGATVVYAALIRLTERPVRNFGIAAVAVFALLLLPMATVQGVTTTGLAVLFVLHVVVAAALVAFLVGAVRL</sequence>
<proteinExistence type="predicted"/>
<dbReference type="EMBL" id="CP104003">
    <property type="protein sequence ID" value="UWM53629.1"/>
    <property type="molecule type" value="Genomic_DNA"/>
</dbReference>
<dbReference type="GeneID" id="74943952"/>
<dbReference type="AlphaFoldDB" id="A0A9E7UAA8"/>
<evidence type="ECO:0000313" key="3">
    <source>
        <dbReference type="Proteomes" id="UP001057580"/>
    </source>
</evidence>
<gene>
    <name evidence="2" type="ORF">N0B31_15980</name>
</gene>
<dbReference type="Pfam" id="PF19545">
    <property type="entry name" value="DUF6069"/>
    <property type="match status" value="1"/>
</dbReference>
<evidence type="ECO:0000313" key="2">
    <source>
        <dbReference type="EMBL" id="UWM53629.1"/>
    </source>
</evidence>
<reference evidence="2" key="1">
    <citation type="submission" date="2022-09" db="EMBL/GenBank/DDBJ databases">
        <title>Diverse halophilic archaea isolated from saline environments.</title>
        <authorList>
            <person name="Cui H.-L."/>
        </authorList>
    </citation>
    <scope>NUCLEOTIDE SEQUENCE</scope>
    <source>
        <strain evidence="2">ZS-35-S2</strain>
    </source>
</reference>
<dbReference type="InterPro" id="IPR045713">
    <property type="entry name" value="DUF6069"/>
</dbReference>
<feature type="transmembrane region" description="Helical" evidence="1">
    <location>
        <begin position="129"/>
        <end position="150"/>
    </location>
</feature>
<dbReference type="KEGG" id="ssai:N0B31_15980"/>
<protein>
    <submittedName>
        <fullName evidence="2">DUF6069 family protein</fullName>
    </submittedName>
</protein>
<accession>A0A9E7UAA8</accession>
<keyword evidence="1" id="KW-0472">Membrane</keyword>
<evidence type="ECO:0000256" key="1">
    <source>
        <dbReference type="SAM" id="Phobius"/>
    </source>
</evidence>
<dbReference type="Proteomes" id="UP001057580">
    <property type="component" value="Chromosome"/>
</dbReference>
<organism evidence="2 3">
    <name type="scientific">Salinirubellus salinus</name>
    <dbReference type="NCBI Taxonomy" id="1364945"/>
    <lineage>
        <taxon>Archaea</taxon>
        <taxon>Methanobacteriati</taxon>
        <taxon>Methanobacteriota</taxon>
        <taxon>Stenosarchaea group</taxon>
        <taxon>Halobacteria</taxon>
        <taxon>Halobacteriales</taxon>
        <taxon>Natronomonadaceae</taxon>
        <taxon>Salinirubellus</taxon>
    </lineage>
</organism>
<name>A0A9E7UAA8_9EURY</name>
<feature type="transmembrane region" description="Helical" evidence="1">
    <location>
        <begin position="33"/>
        <end position="54"/>
    </location>
</feature>